<protein>
    <recommendedName>
        <fullName evidence="2">C-type lectin domain-containing protein</fullName>
    </recommendedName>
</protein>
<proteinExistence type="predicted"/>
<evidence type="ECO:0000313" key="4">
    <source>
        <dbReference type="Proteomes" id="UP001217089"/>
    </source>
</evidence>
<dbReference type="Proteomes" id="UP001217089">
    <property type="component" value="Unassembled WGS sequence"/>
</dbReference>
<dbReference type="InterPro" id="IPR016187">
    <property type="entry name" value="CTDL_fold"/>
</dbReference>
<keyword evidence="1" id="KW-1133">Transmembrane helix</keyword>
<sequence length="280" mass="32311">MLSIILLSYRHQVFIQTCCFPSFYTDMLRFQYGGFHFDFCHNENTRCRFVRRWVRWCTVMAAGVPTNWCRRTCLCCNIEESSTSEWRKEIRNNQSTPIFTYHSTSVSYNEAVRTCNTENSYLMTITNIQEIENIVSVLNRTAIHVWSGVQIDRDTKDIEILDEENSVKTERVSQEADVNDSCFEVIKSSSDQARFRSRDCNETLPFICKYIKKENIILIPFAPELGLSKSTISALDYAAIGVGVLIGFVLIVVMMIDFLRKVNNLKKVDTAKTTGMEMTV</sequence>
<dbReference type="CDD" id="cd00037">
    <property type="entry name" value="CLECT"/>
    <property type="match status" value="1"/>
</dbReference>
<reference evidence="3 4" key="1">
    <citation type="submission" date="2022-12" db="EMBL/GenBank/DDBJ databases">
        <title>Chromosome-level genome of Tegillarca granosa.</title>
        <authorList>
            <person name="Kim J."/>
        </authorList>
    </citation>
    <scope>NUCLEOTIDE SEQUENCE [LARGE SCALE GENOMIC DNA]</scope>
    <source>
        <strain evidence="3">Teg-2019</strain>
        <tissue evidence="3">Adductor muscle</tissue>
    </source>
</reference>
<feature type="transmembrane region" description="Helical" evidence="1">
    <location>
        <begin position="237"/>
        <end position="259"/>
    </location>
</feature>
<keyword evidence="1" id="KW-0812">Transmembrane</keyword>
<name>A0ABQ9E6T0_TEGGR</name>
<evidence type="ECO:0000256" key="1">
    <source>
        <dbReference type="SAM" id="Phobius"/>
    </source>
</evidence>
<keyword evidence="4" id="KW-1185">Reference proteome</keyword>
<feature type="domain" description="C-type lectin" evidence="2">
    <location>
        <begin position="99"/>
        <end position="209"/>
    </location>
</feature>
<evidence type="ECO:0000313" key="3">
    <source>
        <dbReference type="EMBL" id="KAJ8299247.1"/>
    </source>
</evidence>
<keyword evidence="1" id="KW-0472">Membrane</keyword>
<dbReference type="EMBL" id="JARBDR010000921">
    <property type="protein sequence ID" value="KAJ8299247.1"/>
    <property type="molecule type" value="Genomic_DNA"/>
</dbReference>
<dbReference type="SUPFAM" id="SSF56436">
    <property type="entry name" value="C-type lectin-like"/>
    <property type="match status" value="1"/>
</dbReference>
<dbReference type="InterPro" id="IPR001304">
    <property type="entry name" value="C-type_lectin-like"/>
</dbReference>
<comment type="caution">
    <text evidence="3">The sequence shown here is derived from an EMBL/GenBank/DDBJ whole genome shotgun (WGS) entry which is preliminary data.</text>
</comment>
<dbReference type="PROSITE" id="PS50041">
    <property type="entry name" value="C_TYPE_LECTIN_2"/>
    <property type="match status" value="1"/>
</dbReference>
<dbReference type="Pfam" id="PF00059">
    <property type="entry name" value="Lectin_C"/>
    <property type="match status" value="1"/>
</dbReference>
<accession>A0ABQ9E6T0</accession>
<dbReference type="InterPro" id="IPR016186">
    <property type="entry name" value="C-type_lectin-like/link_sf"/>
</dbReference>
<gene>
    <name evidence="3" type="ORF">KUTeg_023307</name>
</gene>
<organism evidence="3 4">
    <name type="scientific">Tegillarca granosa</name>
    <name type="common">Malaysian cockle</name>
    <name type="synonym">Anadara granosa</name>
    <dbReference type="NCBI Taxonomy" id="220873"/>
    <lineage>
        <taxon>Eukaryota</taxon>
        <taxon>Metazoa</taxon>
        <taxon>Spiralia</taxon>
        <taxon>Lophotrochozoa</taxon>
        <taxon>Mollusca</taxon>
        <taxon>Bivalvia</taxon>
        <taxon>Autobranchia</taxon>
        <taxon>Pteriomorphia</taxon>
        <taxon>Arcoida</taxon>
        <taxon>Arcoidea</taxon>
        <taxon>Arcidae</taxon>
        <taxon>Tegillarca</taxon>
    </lineage>
</organism>
<evidence type="ECO:0000259" key="2">
    <source>
        <dbReference type="PROSITE" id="PS50041"/>
    </source>
</evidence>
<dbReference type="Gene3D" id="3.10.100.10">
    <property type="entry name" value="Mannose-Binding Protein A, subunit A"/>
    <property type="match status" value="1"/>
</dbReference>